<gene>
    <name evidence="1" type="ORF">F4V43_02105</name>
</gene>
<protein>
    <submittedName>
        <fullName evidence="1">Uncharacterized protein</fullName>
    </submittedName>
</protein>
<evidence type="ECO:0000313" key="2">
    <source>
        <dbReference type="Proteomes" id="UP000367750"/>
    </source>
</evidence>
<name>A0A5J5GHW7_9BACL</name>
<proteinExistence type="predicted"/>
<keyword evidence="2" id="KW-1185">Reference proteome</keyword>
<dbReference type="OrthoDB" id="895161at91061"/>
<accession>A0A5J5GHW7</accession>
<comment type="caution">
    <text evidence="1">The sequence shown here is derived from an EMBL/GenBank/DDBJ whole genome shotgun (WGS) entry which is preliminary data.</text>
</comment>
<organism evidence="1 2">
    <name type="scientific">Paenibacillus spiritus</name>
    <dbReference type="NCBI Taxonomy" id="2496557"/>
    <lineage>
        <taxon>Bacteria</taxon>
        <taxon>Bacillati</taxon>
        <taxon>Bacillota</taxon>
        <taxon>Bacilli</taxon>
        <taxon>Bacillales</taxon>
        <taxon>Paenibacillaceae</taxon>
        <taxon>Paenibacillus</taxon>
    </lineage>
</organism>
<dbReference type="RefSeq" id="WP_150456592.1">
    <property type="nucleotide sequence ID" value="NZ_VYKK01000004.1"/>
</dbReference>
<sequence length="59" mass="6943">MNIEKDFFQTEFDTCSKCGGEIYESETLSRCLRCGKSTPWEMSGKEYYKVKNKNNEEND</sequence>
<dbReference type="AlphaFoldDB" id="A0A5J5GHW7"/>
<dbReference type="EMBL" id="VYKK01000004">
    <property type="protein sequence ID" value="KAA9007302.1"/>
    <property type="molecule type" value="Genomic_DNA"/>
</dbReference>
<reference evidence="1 2" key="1">
    <citation type="submission" date="2019-09" db="EMBL/GenBank/DDBJ databases">
        <title>Bacillus ochoae sp. nov., Paenibacillus whitsoniae sp. nov., Paenibacillus spiritus sp. nov. Isolated from the Mars Exploration Rover during spacecraft assembly.</title>
        <authorList>
            <person name="Seuylemezian A."/>
            <person name="Vaishampayan P."/>
        </authorList>
    </citation>
    <scope>NUCLEOTIDE SEQUENCE [LARGE SCALE GENOMIC DNA]</scope>
    <source>
        <strain evidence="1 2">MER_111</strain>
    </source>
</reference>
<evidence type="ECO:0000313" key="1">
    <source>
        <dbReference type="EMBL" id="KAA9007302.1"/>
    </source>
</evidence>
<dbReference type="Proteomes" id="UP000367750">
    <property type="component" value="Unassembled WGS sequence"/>
</dbReference>